<dbReference type="InterPro" id="IPR010857">
    <property type="entry name" value="Sp38-bd"/>
</dbReference>
<evidence type="ECO:0000259" key="2">
    <source>
        <dbReference type="PROSITE" id="PS50835"/>
    </source>
</evidence>
<dbReference type="PANTHER" id="PTHR15443:SF6">
    <property type="entry name" value="IG-LIKE DOMAIN-CONTAINING PROTEIN"/>
    <property type="match status" value="1"/>
</dbReference>
<dbReference type="Gene3D" id="2.60.40.10">
    <property type="entry name" value="Immunoglobulins"/>
    <property type="match status" value="1"/>
</dbReference>
<accession>A0ABM4E394</accession>
<organism evidence="3 4">
    <name type="scientific">Apteryx mantelli</name>
    <name type="common">North Island brown kiwi</name>
    <dbReference type="NCBI Taxonomy" id="2696672"/>
    <lineage>
        <taxon>Eukaryota</taxon>
        <taxon>Metazoa</taxon>
        <taxon>Chordata</taxon>
        <taxon>Craniata</taxon>
        <taxon>Vertebrata</taxon>
        <taxon>Euteleostomi</taxon>
        <taxon>Archelosauria</taxon>
        <taxon>Archosauria</taxon>
        <taxon>Dinosauria</taxon>
        <taxon>Saurischia</taxon>
        <taxon>Theropoda</taxon>
        <taxon>Coelurosauria</taxon>
        <taxon>Aves</taxon>
        <taxon>Palaeognathae</taxon>
        <taxon>Apterygiformes</taxon>
        <taxon>Apterygidae</taxon>
        <taxon>Apteryx</taxon>
    </lineage>
</organism>
<dbReference type="RefSeq" id="XP_067147175.1">
    <property type="nucleotide sequence ID" value="XM_067291074.1"/>
</dbReference>
<dbReference type="PROSITE" id="PS50835">
    <property type="entry name" value="IG_LIKE"/>
    <property type="match status" value="1"/>
</dbReference>
<dbReference type="Proteomes" id="UP001652627">
    <property type="component" value="Chromosome 2"/>
</dbReference>
<dbReference type="SUPFAM" id="SSF48726">
    <property type="entry name" value="Immunoglobulin"/>
    <property type="match status" value="1"/>
</dbReference>
<keyword evidence="1" id="KW-0732">Signal</keyword>
<evidence type="ECO:0000313" key="4">
    <source>
        <dbReference type="RefSeq" id="XP_067147175.1"/>
    </source>
</evidence>
<reference evidence="3" key="1">
    <citation type="submission" date="2025-05" db="UniProtKB">
        <authorList>
            <consortium name="RefSeq"/>
        </authorList>
    </citation>
    <scope>NUCLEOTIDE SEQUENCE [LARGE SCALE GENOMIC DNA]</scope>
</reference>
<name>A0ABM4E394_9AVES</name>
<proteinExistence type="predicted"/>
<dbReference type="Pfam" id="PF07354">
    <property type="entry name" value="Sp38"/>
    <property type="match status" value="1"/>
</dbReference>
<dbReference type="CDD" id="cd00096">
    <property type="entry name" value="Ig"/>
    <property type="match status" value="1"/>
</dbReference>
<feature type="chain" id="PRO_5046569412" evidence="1">
    <location>
        <begin position="28"/>
        <end position="220"/>
    </location>
</feature>
<dbReference type="InterPro" id="IPR013783">
    <property type="entry name" value="Ig-like_fold"/>
</dbReference>
<protein>
    <submittedName>
        <fullName evidence="4">Uncharacterized protein isoform X1</fullName>
    </submittedName>
</protein>
<dbReference type="InterPro" id="IPR036179">
    <property type="entry name" value="Ig-like_dom_sf"/>
</dbReference>
<feature type="domain" description="Ig-like" evidence="2">
    <location>
        <begin position="69"/>
        <end position="160"/>
    </location>
</feature>
<reference evidence="4" key="2">
    <citation type="submission" date="2025-08" db="UniProtKB">
        <authorList>
            <consortium name="RefSeq"/>
        </authorList>
    </citation>
    <scope>IDENTIFICATION</scope>
    <source>
        <tissue evidence="4">Blood</tissue>
    </source>
</reference>
<feature type="signal peptide" evidence="1">
    <location>
        <begin position="1"/>
        <end position="27"/>
    </location>
</feature>
<dbReference type="InterPro" id="IPR048806">
    <property type="entry name" value="ZPBP1/2_N"/>
</dbReference>
<sequence length="220" mass="24204">MALTAPPARGALFSAAASLLLLGAAAGSSHFLDKTQLTKKGDAHLKQEGIIRMHNSVALSEPMKITSIPDVPQTPHQILGKENSTGLILKCLTEKLLKEGINDPEYQWVGPVGLITKDSEGLVLTEGYLEIYNIHASDTGSYTCKVTYVHNDKHMMTEVRFMIYVFPFALAFTDPCESSDCENSFNCIKKVHPHPSFSAEYNGVLESVFKTLEINFTLKL</sequence>
<dbReference type="GeneID" id="106496948"/>
<dbReference type="InterPro" id="IPR007110">
    <property type="entry name" value="Ig-like_dom"/>
</dbReference>
<keyword evidence="3" id="KW-1185">Reference proteome</keyword>
<gene>
    <name evidence="4" type="primary">LOC106496948</name>
</gene>
<dbReference type="PANTHER" id="PTHR15443">
    <property type="entry name" value="ZONA PELLUCIDA BINDING PROTEIN SP38"/>
    <property type="match status" value="1"/>
</dbReference>
<evidence type="ECO:0000313" key="3">
    <source>
        <dbReference type="Proteomes" id="UP001652627"/>
    </source>
</evidence>
<evidence type="ECO:0000256" key="1">
    <source>
        <dbReference type="SAM" id="SignalP"/>
    </source>
</evidence>